<reference evidence="1 2" key="2">
    <citation type="journal article" date="2016" name="Microb. Ecol.">
        <title>Genome Characteristics of a Novel Type I Methanotroph (Sn10-6) Isolated from a Flooded Indian Rice Field.</title>
        <authorList>
            <person name="Rahalkar M.C."/>
            <person name="Pandit P.S."/>
            <person name="Dhakephalkar P.K."/>
            <person name="Pore S."/>
            <person name="Arora P."/>
            <person name="Kapse N."/>
        </authorList>
    </citation>
    <scope>NUCLEOTIDE SEQUENCE [LARGE SCALE GENOMIC DNA]</scope>
    <source>
        <strain evidence="1 2">Sn10-6</strain>
    </source>
</reference>
<dbReference type="EMBL" id="LAJX01000022">
    <property type="protein sequence ID" value="KJV07680.1"/>
    <property type="molecule type" value="Genomic_DNA"/>
</dbReference>
<evidence type="ECO:0000313" key="1">
    <source>
        <dbReference type="EMBL" id="KJV07680.1"/>
    </source>
</evidence>
<name>A0A0F3ILQ1_9GAMM</name>
<accession>A0A0F3ILQ1</accession>
<dbReference type="InterPro" id="IPR011051">
    <property type="entry name" value="RmlC_Cupin_sf"/>
</dbReference>
<dbReference type="SUPFAM" id="SSF51182">
    <property type="entry name" value="RmlC-like cupins"/>
    <property type="match status" value="1"/>
</dbReference>
<keyword evidence="2" id="KW-1185">Reference proteome</keyword>
<dbReference type="OrthoDB" id="7843074at2"/>
<reference evidence="2" key="1">
    <citation type="submission" date="2015-03" db="EMBL/GenBank/DDBJ databases">
        <title>Draft genome sequence of a novel methanotroph (Sn10-6) isolated from flooded ricefield rhizosphere in India.</title>
        <authorList>
            <person name="Pandit P.S."/>
            <person name="Pore S.D."/>
            <person name="Arora P."/>
            <person name="Kapse N.G."/>
            <person name="Dhakephalkar P.K."/>
            <person name="Rahalkar M.C."/>
        </authorList>
    </citation>
    <scope>NUCLEOTIDE SEQUENCE [LARGE SCALE GENOMIC DNA]</scope>
    <source>
        <strain evidence="2">Sn10-6</strain>
    </source>
</reference>
<dbReference type="RefSeq" id="WP_045778118.1">
    <property type="nucleotide sequence ID" value="NZ_LAJX01000022.1"/>
</dbReference>
<comment type="caution">
    <text evidence="1">The sequence shown here is derived from an EMBL/GenBank/DDBJ whole genome shotgun (WGS) entry which is preliminary data.</text>
</comment>
<organism evidence="1 2">
    <name type="scientific">Methylocucumis oryzae</name>
    <dbReference type="NCBI Taxonomy" id="1632867"/>
    <lineage>
        <taxon>Bacteria</taxon>
        <taxon>Pseudomonadati</taxon>
        <taxon>Pseudomonadota</taxon>
        <taxon>Gammaproteobacteria</taxon>
        <taxon>Methylococcales</taxon>
        <taxon>Methylococcaceae</taxon>
        <taxon>Methylocucumis</taxon>
    </lineage>
</organism>
<dbReference type="Proteomes" id="UP000033684">
    <property type="component" value="Unassembled WGS sequence"/>
</dbReference>
<dbReference type="Gene3D" id="2.60.120.10">
    <property type="entry name" value="Jelly Rolls"/>
    <property type="match status" value="1"/>
</dbReference>
<proteinExistence type="predicted"/>
<sequence length="146" mass="16804">MSLYRFDDSRIRWQTLGNFEHLWYFILDVDSDGHIADLLFKFAAGQKIVLHRHKALNTLFVIQGEHRLYYPDGSLKEVRPTGKYTRSLPSDEPHSEGGGDECDVIILFSIRGDGLLYEILDDAQTVIATITFNDLQALYEQQNQLL</sequence>
<dbReference type="PATRIC" id="fig|1632867.3.peg.2613"/>
<gene>
    <name evidence="1" type="ORF">VZ94_03090</name>
</gene>
<dbReference type="AlphaFoldDB" id="A0A0F3ILQ1"/>
<protein>
    <submittedName>
        <fullName evidence="1">Regulator</fullName>
    </submittedName>
</protein>
<dbReference type="InterPro" id="IPR014710">
    <property type="entry name" value="RmlC-like_jellyroll"/>
</dbReference>
<evidence type="ECO:0000313" key="2">
    <source>
        <dbReference type="Proteomes" id="UP000033684"/>
    </source>
</evidence>